<keyword evidence="2" id="KW-1185">Reference proteome</keyword>
<dbReference type="RefSeq" id="WP_115332616.1">
    <property type="nucleotide sequence ID" value="NZ_CAAAHP010000005.1"/>
</dbReference>
<protein>
    <submittedName>
        <fullName evidence="1">Uncharacterized protein</fullName>
    </submittedName>
</protein>
<dbReference type="EMBL" id="UGOD01000002">
    <property type="protein sequence ID" value="STX81202.1"/>
    <property type="molecule type" value="Genomic_DNA"/>
</dbReference>
<accession>A0A378KD99</accession>
<dbReference type="Proteomes" id="UP000254794">
    <property type="component" value="Unassembled WGS sequence"/>
</dbReference>
<evidence type="ECO:0000313" key="1">
    <source>
        <dbReference type="EMBL" id="STX81202.1"/>
    </source>
</evidence>
<evidence type="ECO:0000313" key="2">
    <source>
        <dbReference type="Proteomes" id="UP000254794"/>
    </source>
</evidence>
<organism evidence="1 2">
    <name type="scientific">Legionella busanensis</name>
    <dbReference type="NCBI Taxonomy" id="190655"/>
    <lineage>
        <taxon>Bacteria</taxon>
        <taxon>Pseudomonadati</taxon>
        <taxon>Pseudomonadota</taxon>
        <taxon>Gammaproteobacteria</taxon>
        <taxon>Legionellales</taxon>
        <taxon>Legionellaceae</taxon>
        <taxon>Legionella</taxon>
    </lineage>
</organism>
<name>A0A378KD99_9GAMM</name>
<proteinExistence type="predicted"/>
<reference evidence="1 2" key="1">
    <citation type="submission" date="2018-06" db="EMBL/GenBank/DDBJ databases">
        <authorList>
            <consortium name="Pathogen Informatics"/>
            <person name="Doyle S."/>
        </authorList>
    </citation>
    <scope>NUCLEOTIDE SEQUENCE [LARGE SCALE GENOMIC DNA]</scope>
    <source>
        <strain evidence="1 2">NCTC13316</strain>
    </source>
</reference>
<dbReference type="OrthoDB" id="10003075at2"/>
<gene>
    <name evidence="1" type="ORF">NCTC13316_03069</name>
</gene>
<sequence>MFRHYKKQMNGNTQQKSIFMLLAAVSDNENRLYGIDASIIFHEIPSFQIRMALENCLKCPNELLFDSLTSAIEKGNQLVNQLKKIKPDFFVNTPTTFRLNQALNEAFLFQILEVKASNINNIKSYIADFLKGDYKSLVEHSYFLYNPDASKVYENNAIRGLGSKPT</sequence>
<dbReference type="AlphaFoldDB" id="A0A378KD99"/>